<dbReference type="Gramene" id="LPERR01G20550.1">
    <property type="protein sequence ID" value="LPERR01G20550.1"/>
    <property type="gene ID" value="LPERR01G20550"/>
</dbReference>
<evidence type="ECO:0000256" key="2">
    <source>
        <dbReference type="ARBA" id="ARBA00022737"/>
    </source>
</evidence>
<feature type="domain" description="HTH myb-type" evidence="9">
    <location>
        <begin position="121"/>
        <end position="175"/>
    </location>
</feature>
<name>A0A0D9V3C4_9ORYZ</name>
<protein>
    <submittedName>
        <fullName evidence="10">Uncharacterized protein</fullName>
    </submittedName>
</protein>
<evidence type="ECO:0000313" key="11">
    <source>
        <dbReference type="Proteomes" id="UP000032180"/>
    </source>
</evidence>
<dbReference type="PANTHER" id="PTHR45675:SF27">
    <property type="entry name" value="OS01G0637800 PROTEIN"/>
    <property type="match status" value="1"/>
</dbReference>
<evidence type="ECO:0000256" key="6">
    <source>
        <dbReference type="ARBA" id="ARBA00023242"/>
    </source>
</evidence>
<feature type="domain" description="Myb-like" evidence="8">
    <location>
        <begin position="121"/>
        <end position="171"/>
    </location>
</feature>
<keyword evidence="2" id="KW-0677">Repeat</keyword>
<evidence type="ECO:0000259" key="9">
    <source>
        <dbReference type="PROSITE" id="PS51294"/>
    </source>
</evidence>
<dbReference type="EnsemblPlants" id="LPERR01G20550.1">
    <property type="protein sequence ID" value="LPERR01G20550.1"/>
    <property type="gene ID" value="LPERR01G20550"/>
</dbReference>
<feature type="domain" description="Myb-like" evidence="8">
    <location>
        <begin position="68"/>
        <end position="120"/>
    </location>
</feature>
<dbReference type="Proteomes" id="UP000032180">
    <property type="component" value="Chromosome 1"/>
</dbReference>
<dbReference type="InterPro" id="IPR017930">
    <property type="entry name" value="Myb_dom"/>
</dbReference>
<reference evidence="11" key="2">
    <citation type="submission" date="2013-12" db="EMBL/GenBank/DDBJ databases">
        <authorList>
            <person name="Yu Y."/>
            <person name="Lee S."/>
            <person name="de Baynast K."/>
            <person name="Wissotski M."/>
            <person name="Liu L."/>
            <person name="Talag J."/>
            <person name="Goicoechea J."/>
            <person name="Angelova A."/>
            <person name="Jetty R."/>
            <person name="Kudrna D."/>
            <person name="Golser W."/>
            <person name="Rivera L."/>
            <person name="Zhang J."/>
            <person name="Wing R."/>
        </authorList>
    </citation>
    <scope>NUCLEOTIDE SEQUENCE</scope>
</reference>
<keyword evidence="11" id="KW-1185">Reference proteome</keyword>
<keyword evidence="6" id="KW-0539">Nucleus</keyword>
<dbReference type="GO" id="GO:0043565">
    <property type="term" value="F:sequence-specific DNA binding"/>
    <property type="evidence" value="ECO:0007669"/>
    <property type="project" value="InterPro"/>
</dbReference>
<evidence type="ECO:0000256" key="7">
    <source>
        <dbReference type="SAM" id="MobiDB-lite"/>
    </source>
</evidence>
<dbReference type="PANTHER" id="PTHR45675">
    <property type="entry name" value="MYB TRANSCRIPTION FACTOR-RELATED-RELATED"/>
    <property type="match status" value="1"/>
</dbReference>
<keyword evidence="5" id="KW-0804">Transcription</keyword>
<dbReference type="InterPro" id="IPR044676">
    <property type="entry name" value="EOBI/EOBII-like_plant"/>
</dbReference>
<evidence type="ECO:0000256" key="1">
    <source>
        <dbReference type="ARBA" id="ARBA00004123"/>
    </source>
</evidence>
<dbReference type="CDD" id="cd00167">
    <property type="entry name" value="SANT"/>
    <property type="match status" value="2"/>
</dbReference>
<reference evidence="10" key="3">
    <citation type="submission" date="2015-04" db="UniProtKB">
        <authorList>
            <consortium name="EnsemblPlants"/>
        </authorList>
    </citation>
    <scope>IDENTIFICATION</scope>
</reference>
<reference evidence="10 11" key="1">
    <citation type="submission" date="2012-08" db="EMBL/GenBank/DDBJ databases">
        <title>Oryza genome evolution.</title>
        <authorList>
            <person name="Wing R.A."/>
        </authorList>
    </citation>
    <scope>NUCLEOTIDE SEQUENCE</scope>
</reference>
<dbReference type="InterPro" id="IPR009057">
    <property type="entry name" value="Homeodomain-like_sf"/>
</dbReference>
<dbReference type="eggNOG" id="KOG0048">
    <property type="taxonomic scope" value="Eukaryota"/>
</dbReference>
<dbReference type="InterPro" id="IPR001005">
    <property type="entry name" value="SANT/Myb"/>
</dbReference>
<organism evidence="10 11">
    <name type="scientific">Leersia perrieri</name>
    <dbReference type="NCBI Taxonomy" id="77586"/>
    <lineage>
        <taxon>Eukaryota</taxon>
        <taxon>Viridiplantae</taxon>
        <taxon>Streptophyta</taxon>
        <taxon>Embryophyta</taxon>
        <taxon>Tracheophyta</taxon>
        <taxon>Spermatophyta</taxon>
        <taxon>Magnoliopsida</taxon>
        <taxon>Liliopsida</taxon>
        <taxon>Poales</taxon>
        <taxon>Poaceae</taxon>
        <taxon>BOP clade</taxon>
        <taxon>Oryzoideae</taxon>
        <taxon>Oryzeae</taxon>
        <taxon>Oryzinae</taxon>
        <taxon>Leersia</taxon>
    </lineage>
</organism>
<dbReference type="SUPFAM" id="SSF46689">
    <property type="entry name" value="Homeodomain-like"/>
    <property type="match status" value="1"/>
</dbReference>
<dbReference type="FunFam" id="1.10.10.60:FF:000011">
    <property type="entry name" value="Myb transcription factor"/>
    <property type="match status" value="1"/>
</dbReference>
<evidence type="ECO:0000256" key="3">
    <source>
        <dbReference type="ARBA" id="ARBA00023015"/>
    </source>
</evidence>
<keyword evidence="4" id="KW-0238">DNA-binding</keyword>
<dbReference type="GO" id="GO:0005634">
    <property type="term" value="C:nucleus"/>
    <property type="evidence" value="ECO:0007669"/>
    <property type="project" value="UniProtKB-SubCell"/>
</dbReference>
<evidence type="ECO:0000259" key="8">
    <source>
        <dbReference type="PROSITE" id="PS50090"/>
    </source>
</evidence>
<proteinExistence type="predicted"/>
<dbReference type="Pfam" id="PF00249">
    <property type="entry name" value="Myb_DNA-binding"/>
    <property type="match status" value="2"/>
</dbReference>
<dbReference type="AlphaFoldDB" id="A0A0D9V3C4"/>
<dbReference type="GO" id="GO:0003700">
    <property type="term" value="F:DNA-binding transcription factor activity"/>
    <property type="evidence" value="ECO:0007669"/>
    <property type="project" value="InterPro"/>
</dbReference>
<evidence type="ECO:0000256" key="5">
    <source>
        <dbReference type="ARBA" id="ARBA00023163"/>
    </source>
</evidence>
<evidence type="ECO:0000256" key="4">
    <source>
        <dbReference type="ARBA" id="ARBA00023125"/>
    </source>
</evidence>
<dbReference type="HOGENOM" id="CLU_028567_8_2_1"/>
<dbReference type="SMART" id="SM00717">
    <property type="entry name" value="SANT"/>
    <property type="match status" value="2"/>
</dbReference>
<feature type="domain" description="HTH myb-type" evidence="9">
    <location>
        <begin position="68"/>
        <end position="120"/>
    </location>
</feature>
<evidence type="ECO:0000313" key="10">
    <source>
        <dbReference type="EnsemblPlants" id="LPERR01G20550.1"/>
    </source>
</evidence>
<feature type="region of interest" description="Disordered" evidence="7">
    <location>
        <begin position="199"/>
        <end position="218"/>
    </location>
</feature>
<sequence>MSSLVLIYINDDGAGCPINQDPRVQRTIDRPDPLTLLCSALCSSARVPVIKQLLAMATRMCGRVIAGEPAVRKGTWTLEEDLILVSFISQNGEGSWDNLARSAGLNRNGKSCRLRWLNYLRPGVRRGSITPEEDVVIRELHSRWGNRWCKIAKHLPGRTDNEIKNYWRTKIHRKPRCSRSQMQEPCEDDAVVMGIDTSEAASTTSASASSSQSQESSGAVWDGYVQTSDLGSVAGDHHHLEMPGMDEVTAHFTAMEFGFNDGFWNFVDNFWETMPFSDMV</sequence>
<accession>A0A0D9V3C4</accession>
<dbReference type="STRING" id="77586.A0A0D9V3C4"/>
<feature type="compositionally biased region" description="Low complexity" evidence="7">
    <location>
        <begin position="199"/>
        <end position="217"/>
    </location>
</feature>
<dbReference type="PROSITE" id="PS51294">
    <property type="entry name" value="HTH_MYB"/>
    <property type="match status" value="2"/>
</dbReference>
<dbReference type="Gene3D" id="1.10.10.60">
    <property type="entry name" value="Homeodomain-like"/>
    <property type="match status" value="2"/>
</dbReference>
<keyword evidence="3" id="KW-0805">Transcription regulation</keyword>
<comment type="subcellular location">
    <subcellularLocation>
        <location evidence="1">Nucleus</location>
    </subcellularLocation>
</comment>
<dbReference type="PROSITE" id="PS50090">
    <property type="entry name" value="MYB_LIKE"/>
    <property type="match status" value="2"/>
</dbReference>